<sequence>MDLSALNKIAEREFLPKKRATDMEKDHQYMVTALKEVKTRFGTKIVAELDDSFQVFLPEKISSAILKDEAFFNSLCNNANKLCLFLKYLGGSSFKFDSSTQ</sequence>
<keyword evidence="2" id="KW-1185">Reference proteome</keyword>
<dbReference type="AlphaFoldDB" id="A0A7M7QNA4"/>
<protein>
    <submittedName>
        <fullName evidence="1">Uncharacterized protein</fullName>
    </submittedName>
</protein>
<proteinExistence type="predicted"/>
<accession>A0A7M7QNA4</accession>
<evidence type="ECO:0000313" key="1">
    <source>
        <dbReference type="EnsemblMetazoa" id="XP_031789304"/>
    </source>
</evidence>
<dbReference type="RefSeq" id="XP_031789304.1">
    <property type="nucleotide sequence ID" value="XM_031933444.1"/>
</dbReference>
<dbReference type="OrthoDB" id="7698088at2759"/>
<dbReference type="EnsemblMetazoa" id="XM_031933444">
    <property type="protein sequence ID" value="XP_031789304"/>
    <property type="gene ID" value="LOC116418354"/>
</dbReference>
<dbReference type="Proteomes" id="UP000002358">
    <property type="component" value="Unassembled WGS sequence"/>
</dbReference>
<organism evidence="1 2">
    <name type="scientific">Nasonia vitripennis</name>
    <name type="common">Parasitic wasp</name>
    <dbReference type="NCBI Taxonomy" id="7425"/>
    <lineage>
        <taxon>Eukaryota</taxon>
        <taxon>Metazoa</taxon>
        <taxon>Ecdysozoa</taxon>
        <taxon>Arthropoda</taxon>
        <taxon>Hexapoda</taxon>
        <taxon>Insecta</taxon>
        <taxon>Pterygota</taxon>
        <taxon>Neoptera</taxon>
        <taxon>Endopterygota</taxon>
        <taxon>Hymenoptera</taxon>
        <taxon>Apocrita</taxon>
        <taxon>Proctotrupomorpha</taxon>
        <taxon>Chalcidoidea</taxon>
        <taxon>Pteromalidae</taxon>
        <taxon>Pteromalinae</taxon>
        <taxon>Nasonia</taxon>
    </lineage>
</organism>
<reference evidence="1" key="1">
    <citation type="submission" date="2021-01" db="UniProtKB">
        <authorList>
            <consortium name="EnsemblMetazoa"/>
        </authorList>
    </citation>
    <scope>IDENTIFICATION</scope>
</reference>
<dbReference type="InParanoid" id="A0A7M7QNA4"/>
<evidence type="ECO:0000313" key="2">
    <source>
        <dbReference type="Proteomes" id="UP000002358"/>
    </source>
</evidence>
<dbReference type="KEGG" id="nvi:116418354"/>
<name>A0A7M7QNA4_NASVI</name>
<dbReference type="GeneID" id="116418354"/>